<reference evidence="10" key="3">
    <citation type="submission" date="2021-06" db="EMBL/GenBank/DDBJ databases">
        <title>Genomic Description and Analysis of Intracellular Bacteria, Candidatus Berkiella cookevillensis and Candidatus Berkiella aquae.</title>
        <authorList>
            <person name="Kidane D.T."/>
            <person name="Mehari Y.T."/>
            <person name="Rice F.C."/>
            <person name="Arivett B.A."/>
            <person name="Farone A.L."/>
            <person name="Berk S.G."/>
            <person name="Farone M.B."/>
        </authorList>
    </citation>
    <scope>NUCLEOTIDE SEQUENCE</scope>
    <source>
        <strain evidence="10">HT99</strain>
    </source>
</reference>
<reference evidence="10" key="2">
    <citation type="journal article" date="2016" name="Genome Announc.">
        <title>Draft Genome Sequences of Two Novel Amoeba-Resistant Intranuclear Bacteria, 'Candidatus Berkiella cookevillensis' and 'Candidatus Berkiella aquae'.</title>
        <authorList>
            <person name="Mehari Y.T."/>
            <person name="Arivett B.A."/>
            <person name="Farone A.L."/>
            <person name="Gunderson J.H."/>
            <person name="Farone M.B."/>
        </authorList>
    </citation>
    <scope>NUCLEOTIDE SEQUENCE</scope>
    <source>
        <strain evidence="10">HT99</strain>
    </source>
</reference>
<dbReference type="GO" id="GO:0003676">
    <property type="term" value="F:nucleic acid binding"/>
    <property type="evidence" value="ECO:0007669"/>
    <property type="project" value="InterPro"/>
</dbReference>
<dbReference type="NCBIfam" id="TIGR00237">
    <property type="entry name" value="xseA"/>
    <property type="match status" value="1"/>
</dbReference>
<accession>A0A0Q9YC45</accession>
<keyword evidence="11" id="KW-1185">Reference proteome</keyword>
<evidence type="ECO:0000259" key="7">
    <source>
        <dbReference type="Pfam" id="PF02601"/>
    </source>
</evidence>
<dbReference type="InterPro" id="IPR025824">
    <property type="entry name" value="OB-fold_nuc-bd_dom"/>
</dbReference>
<evidence type="ECO:0000259" key="8">
    <source>
        <dbReference type="Pfam" id="PF13742"/>
    </source>
</evidence>
<evidence type="ECO:0000313" key="9">
    <source>
        <dbReference type="EMBL" id="KRG18172.1"/>
    </source>
</evidence>
<dbReference type="PANTHER" id="PTHR30008">
    <property type="entry name" value="EXODEOXYRIBONUCLEASE 7 LARGE SUBUNIT"/>
    <property type="match status" value="1"/>
</dbReference>
<dbReference type="InterPro" id="IPR020579">
    <property type="entry name" value="Exonuc_VII_lsu_C"/>
</dbReference>
<evidence type="ECO:0000313" key="10">
    <source>
        <dbReference type="EMBL" id="MCS5711050.1"/>
    </source>
</evidence>
<keyword evidence="2 5" id="KW-0540">Nuclease</keyword>
<gene>
    <name evidence="5 9" type="primary">xseA</name>
    <name evidence="10" type="ORF">HT99x_006375</name>
    <name evidence="9" type="ORF">HT99x_03016</name>
</gene>
<dbReference type="EMBL" id="LKAJ01000021">
    <property type="protein sequence ID" value="KRG18172.1"/>
    <property type="molecule type" value="Genomic_DNA"/>
</dbReference>
<dbReference type="GO" id="GO:0005737">
    <property type="term" value="C:cytoplasm"/>
    <property type="evidence" value="ECO:0007669"/>
    <property type="project" value="UniProtKB-SubCell"/>
</dbReference>
<comment type="subunit">
    <text evidence="5">Heterooligomer composed of large and small subunits.</text>
</comment>
<evidence type="ECO:0000256" key="1">
    <source>
        <dbReference type="ARBA" id="ARBA00022490"/>
    </source>
</evidence>
<evidence type="ECO:0000256" key="6">
    <source>
        <dbReference type="RuleBase" id="RU004355"/>
    </source>
</evidence>
<evidence type="ECO:0000256" key="3">
    <source>
        <dbReference type="ARBA" id="ARBA00022801"/>
    </source>
</evidence>
<feature type="domain" description="OB-fold nucleic acid binding" evidence="8">
    <location>
        <begin position="14"/>
        <end position="107"/>
    </location>
</feature>
<dbReference type="InterPro" id="IPR003753">
    <property type="entry name" value="Exonuc_VII_L"/>
</dbReference>
<dbReference type="GO" id="GO:0008855">
    <property type="term" value="F:exodeoxyribonuclease VII activity"/>
    <property type="evidence" value="ECO:0007669"/>
    <property type="project" value="UniProtKB-UniRule"/>
</dbReference>
<comment type="similarity">
    <text evidence="5 6">Belongs to the XseA family.</text>
</comment>
<dbReference type="GO" id="GO:0006308">
    <property type="term" value="P:DNA catabolic process"/>
    <property type="evidence" value="ECO:0007669"/>
    <property type="project" value="UniProtKB-UniRule"/>
</dbReference>
<dbReference type="STRING" id="295108.HT99x_03016"/>
<comment type="subcellular location">
    <subcellularLocation>
        <location evidence="5 6">Cytoplasm</location>
    </subcellularLocation>
</comment>
<dbReference type="PANTHER" id="PTHR30008:SF0">
    <property type="entry name" value="EXODEOXYRIBONUCLEASE 7 LARGE SUBUNIT"/>
    <property type="match status" value="1"/>
</dbReference>
<dbReference type="AlphaFoldDB" id="A0A0Q9YC45"/>
<dbReference type="EMBL" id="LKAJ02000001">
    <property type="protein sequence ID" value="MCS5711050.1"/>
    <property type="molecule type" value="Genomic_DNA"/>
</dbReference>
<evidence type="ECO:0000256" key="5">
    <source>
        <dbReference type="HAMAP-Rule" id="MF_00378"/>
    </source>
</evidence>
<keyword evidence="3 5" id="KW-0378">Hydrolase</keyword>
<name>A0A0Q9YC45_9GAMM</name>
<proteinExistence type="inferred from homology"/>
<reference evidence="9" key="1">
    <citation type="submission" date="2015-09" db="EMBL/GenBank/DDBJ databases">
        <title>Draft Genome Sequences of Two Novel Amoeba-resistant Intranuclear Bacteria, Candidatus Berkiella cookevillensis and Candidatus Berkiella aquae.</title>
        <authorList>
            <person name="Mehari Y.T."/>
            <person name="Arivett B.A."/>
            <person name="Farone A.L."/>
            <person name="Gunderson J.H."/>
            <person name="Farone M.B."/>
        </authorList>
    </citation>
    <scope>NUCLEOTIDE SEQUENCE [LARGE SCALE GENOMIC DNA]</scope>
    <source>
        <strain evidence="9">HT99</strain>
    </source>
</reference>
<dbReference type="HAMAP" id="MF_00378">
    <property type="entry name" value="Exonuc_7_L"/>
    <property type="match status" value="1"/>
</dbReference>
<organism evidence="9">
    <name type="scientific">Candidatus Berkiella aquae</name>
    <dbReference type="NCBI Taxonomy" id="295108"/>
    <lineage>
        <taxon>Bacteria</taxon>
        <taxon>Pseudomonadati</taxon>
        <taxon>Pseudomonadota</taxon>
        <taxon>Gammaproteobacteria</taxon>
        <taxon>Candidatus Berkiellales</taxon>
        <taxon>Candidatus Berkiellaceae</taxon>
        <taxon>Candidatus Berkiella</taxon>
    </lineage>
</organism>
<evidence type="ECO:0000313" key="11">
    <source>
        <dbReference type="Proteomes" id="UP000051497"/>
    </source>
</evidence>
<comment type="catalytic activity">
    <reaction evidence="5 6">
        <text>Exonucleolytic cleavage in either 5'- to 3'- or 3'- to 5'-direction to yield nucleoside 5'-phosphates.</text>
        <dbReference type="EC" id="3.1.11.6"/>
    </reaction>
</comment>
<dbReference type="GO" id="GO:0009318">
    <property type="term" value="C:exodeoxyribonuclease VII complex"/>
    <property type="evidence" value="ECO:0007669"/>
    <property type="project" value="UniProtKB-UniRule"/>
</dbReference>
<sequence>MLTSMDVKEEKTILTVQQLNQATRTVLETNFGTLWVKGELSGVKPHHSGHLYFTLKDEHAQIRCVMFRGQTRSLAFKPKDGLEVVLRANVTLYEQGGSYQLTVMTMEEAGEGVLQQAYLALKAKLQAAGFFSLEHKKALPRFPQCIGIITSKTAAALQDILAVLKRRYPIAPIKLYHTSVQGKTAAKDIVNAITKANSESHADVLILARGGGSLEDLWCFNEEIVAEAIFASQIPIISGIGHEVDFTIADFVADVRAPTPSVAAETATPDSQDLFRVFEQKRIRLVQACQRLLQHYALKLDSLEKQLLHPGQRLQQAILRTQHLQARMQVFMQNTLQLNQQRLASMGAHLNSVSPLGTLSRGYAIVTAVDSQHVIQDVKELTVGQVVKTKLGQGEFTSIVKEIMPNR</sequence>
<keyword evidence="4 5" id="KW-0269">Exonuclease</keyword>
<dbReference type="CDD" id="cd04489">
    <property type="entry name" value="ExoVII_LU_OBF"/>
    <property type="match status" value="1"/>
</dbReference>
<protein>
    <recommendedName>
        <fullName evidence="5">Exodeoxyribonuclease 7 large subunit</fullName>
        <ecNumber evidence="5">3.1.11.6</ecNumber>
    </recommendedName>
    <alternativeName>
        <fullName evidence="5">Exodeoxyribonuclease VII large subunit</fullName>
        <shortName evidence="5">Exonuclease VII large subunit</shortName>
    </alternativeName>
</protein>
<evidence type="ECO:0000256" key="2">
    <source>
        <dbReference type="ARBA" id="ARBA00022722"/>
    </source>
</evidence>
<dbReference type="EC" id="3.1.11.6" evidence="5"/>
<dbReference type="Pfam" id="PF13742">
    <property type="entry name" value="tRNA_anti_2"/>
    <property type="match status" value="1"/>
</dbReference>
<dbReference type="RefSeq" id="WP_200957178.1">
    <property type="nucleotide sequence ID" value="NZ_LKAJ02000001.1"/>
</dbReference>
<feature type="domain" description="Exonuclease VII large subunit C-terminal" evidence="7">
    <location>
        <begin position="131"/>
        <end position="350"/>
    </location>
</feature>
<keyword evidence="1 5" id="KW-0963">Cytoplasm</keyword>
<dbReference type="Proteomes" id="UP000051497">
    <property type="component" value="Unassembled WGS sequence"/>
</dbReference>
<evidence type="ECO:0000256" key="4">
    <source>
        <dbReference type="ARBA" id="ARBA00022839"/>
    </source>
</evidence>
<dbReference type="PATRIC" id="fig|1590043.3.peg.3070"/>
<comment type="function">
    <text evidence="5">Bidirectionally degrades single-stranded DNA into large acid-insoluble oligonucleotides, which are then degraded further into small acid-soluble oligonucleotides.</text>
</comment>
<comment type="caution">
    <text evidence="9">The sequence shown here is derived from an EMBL/GenBank/DDBJ whole genome shotgun (WGS) entry which is preliminary data.</text>
</comment>
<dbReference type="Pfam" id="PF02601">
    <property type="entry name" value="Exonuc_VII_L"/>
    <property type="match status" value="1"/>
</dbReference>